<gene>
    <name evidence="2" type="ORF">MD535_02280</name>
</gene>
<feature type="domain" description="GP-PDE" evidence="1">
    <location>
        <begin position="1"/>
        <end position="239"/>
    </location>
</feature>
<dbReference type="InterPro" id="IPR030395">
    <property type="entry name" value="GP_PDE_dom"/>
</dbReference>
<dbReference type="GO" id="GO:0006629">
    <property type="term" value="P:lipid metabolic process"/>
    <property type="evidence" value="ECO:0007669"/>
    <property type="project" value="InterPro"/>
</dbReference>
<dbReference type="GO" id="GO:0008081">
    <property type="term" value="F:phosphoric diester hydrolase activity"/>
    <property type="evidence" value="ECO:0007669"/>
    <property type="project" value="InterPro"/>
</dbReference>
<dbReference type="SUPFAM" id="SSF51695">
    <property type="entry name" value="PLC-like phosphodiesterases"/>
    <property type="match status" value="1"/>
</dbReference>
<name>A0A9X3CK01_9VIBR</name>
<sequence>MKLTAHRGVSSIAPENTLAAFNLARQYGCDWIELDVQLSADNVPMVIHDKTVDRCSNGSGLVSQMTQQELKQLDAGSWFDSQYNKEQIPTLSEALLLAKVNGTKVNIEIKRYPDDDAFELCDQIKNVIDAHNLTLSDLLFSSFDNVVLKYLGVILPEIKRGQLWQSIPDNASEILLEIEAFSVHCDYRYLSRGQAYNIKALGYDLYCYTPNRPGEVSEYWEWGVDMMITDKPQAYHSLGFIPQDPVECETL</sequence>
<organism evidence="2 3">
    <name type="scientific">Vibrio qingdaonensis</name>
    <dbReference type="NCBI Taxonomy" id="2829491"/>
    <lineage>
        <taxon>Bacteria</taxon>
        <taxon>Pseudomonadati</taxon>
        <taxon>Pseudomonadota</taxon>
        <taxon>Gammaproteobacteria</taxon>
        <taxon>Vibrionales</taxon>
        <taxon>Vibrionaceae</taxon>
        <taxon>Vibrio</taxon>
    </lineage>
</organism>
<keyword evidence="3" id="KW-1185">Reference proteome</keyword>
<dbReference type="AlphaFoldDB" id="A0A9X3CK01"/>
<protein>
    <submittedName>
        <fullName evidence="2">Glycerophosphoryl diester phosphodiesterase</fullName>
    </submittedName>
</protein>
<dbReference type="PANTHER" id="PTHR46211">
    <property type="entry name" value="GLYCEROPHOSPHORYL DIESTER PHOSPHODIESTERASE"/>
    <property type="match status" value="1"/>
</dbReference>
<comment type="caution">
    <text evidence="2">The sequence shown here is derived from an EMBL/GenBank/DDBJ whole genome shotgun (WGS) entry which is preliminary data.</text>
</comment>
<evidence type="ECO:0000313" key="2">
    <source>
        <dbReference type="EMBL" id="MCW8344853.1"/>
    </source>
</evidence>
<reference evidence="2" key="1">
    <citation type="submission" date="2022-02" db="EMBL/GenBank/DDBJ databases">
        <title>Vibrio sp. nov, a new bacterium isolated from seawater.</title>
        <authorList>
            <person name="Yuan Y."/>
        </authorList>
    </citation>
    <scope>NUCLEOTIDE SEQUENCE</scope>
    <source>
        <strain evidence="2">ZSDZ65</strain>
    </source>
</reference>
<accession>A0A9X3CK01</accession>
<dbReference type="Gene3D" id="3.20.20.190">
    <property type="entry name" value="Phosphatidylinositol (PI) phosphodiesterase"/>
    <property type="match status" value="1"/>
</dbReference>
<dbReference type="CDD" id="cd08562">
    <property type="entry name" value="GDPD_EcUgpQ_like"/>
    <property type="match status" value="1"/>
</dbReference>
<dbReference type="Pfam" id="PF03009">
    <property type="entry name" value="GDPD"/>
    <property type="match status" value="1"/>
</dbReference>
<proteinExistence type="predicted"/>
<dbReference type="PANTHER" id="PTHR46211:SF1">
    <property type="entry name" value="GLYCEROPHOSPHODIESTER PHOSPHODIESTERASE, CYTOPLASMIC"/>
    <property type="match status" value="1"/>
</dbReference>
<dbReference type="PROSITE" id="PS51704">
    <property type="entry name" value="GP_PDE"/>
    <property type="match status" value="1"/>
</dbReference>
<evidence type="ECO:0000259" key="1">
    <source>
        <dbReference type="PROSITE" id="PS51704"/>
    </source>
</evidence>
<dbReference type="Proteomes" id="UP001155587">
    <property type="component" value="Unassembled WGS sequence"/>
</dbReference>
<dbReference type="EMBL" id="JAKRRY010000002">
    <property type="protein sequence ID" value="MCW8344853.1"/>
    <property type="molecule type" value="Genomic_DNA"/>
</dbReference>
<dbReference type="RefSeq" id="WP_265673319.1">
    <property type="nucleotide sequence ID" value="NZ_JAKRRY010000002.1"/>
</dbReference>
<dbReference type="InterPro" id="IPR017946">
    <property type="entry name" value="PLC-like_Pdiesterase_TIM-brl"/>
</dbReference>
<evidence type="ECO:0000313" key="3">
    <source>
        <dbReference type="Proteomes" id="UP001155587"/>
    </source>
</evidence>